<dbReference type="Proteomes" id="UP001596230">
    <property type="component" value="Unassembled WGS sequence"/>
</dbReference>
<accession>A0ABW1VW76</accession>
<feature type="domain" description="Glycosyl transferase family 1" evidence="1">
    <location>
        <begin position="173"/>
        <end position="322"/>
    </location>
</feature>
<keyword evidence="2" id="KW-0328">Glycosyltransferase</keyword>
<sequence length="351" mass="39437">MGISFVIDGVSNSGGTDRVLSMLSNTFSSRGHKVIVHSLSDGEAYYKLNDDVAVKSYGSLSRLRAIKKIIENEKRTGNKIIVISMGKLSVQYIILSRLLFAKNEIICSDHVGIKSFPKHIKFLKLACYSLYDRIVTLTESDSRYIASIPFIKKGKVTSIKNMSPYPALEASELSSPLQKKLAIAVGRLSHQKNFLRLLKIWSKSQTDDWRLLILGDGDERSTLESFIMNNNITNVELCHATKNIQDYYRKAACLLMTSRYEGLPMVLIEAKSFGLPVIAFDCPSGPSELINGDGYLIDYNDDESYIKHLNLLMSDENIKKNLACKALINSEDFSESKIYSSWCDVLNDEKK</sequence>
<dbReference type="EMBL" id="JBHSUB010000008">
    <property type="protein sequence ID" value="MFC6378021.1"/>
    <property type="molecule type" value="Genomic_DNA"/>
</dbReference>
<dbReference type="SUPFAM" id="SSF53756">
    <property type="entry name" value="UDP-Glycosyltransferase/glycogen phosphorylase"/>
    <property type="match status" value="1"/>
</dbReference>
<dbReference type="PANTHER" id="PTHR12526:SF630">
    <property type="entry name" value="GLYCOSYLTRANSFERASE"/>
    <property type="match status" value="1"/>
</dbReference>
<comment type="caution">
    <text evidence="2">The sequence shown here is derived from an EMBL/GenBank/DDBJ whole genome shotgun (WGS) entry which is preliminary data.</text>
</comment>
<evidence type="ECO:0000313" key="3">
    <source>
        <dbReference type="Proteomes" id="UP001596230"/>
    </source>
</evidence>
<dbReference type="InterPro" id="IPR001296">
    <property type="entry name" value="Glyco_trans_1"/>
</dbReference>
<protein>
    <submittedName>
        <fullName evidence="2">Glycosyltransferase family 4 protein</fullName>
        <ecNumber evidence="2">2.4.-.-</ecNumber>
    </submittedName>
</protein>
<evidence type="ECO:0000313" key="2">
    <source>
        <dbReference type="EMBL" id="MFC6378021.1"/>
    </source>
</evidence>
<dbReference type="EC" id="2.4.-.-" evidence="2"/>
<dbReference type="Gene3D" id="3.40.50.2000">
    <property type="entry name" value="Glycogen Phosphorylase B"/>
    <property type="match status" value="2"/>
</dbReference>
<reference evidence="3" key="1">
    <citation type="journal article" date="2019" name="Int. J. Syst. Evol. Microbiol.">
        <title>The Global Catalogue of Microorganisms (GCM) 10K type strain sequencing project: providing services to taxonomists for standard genome sequencing and annotation.</title>
        <authorList>
            <consortium name="The Broad Institute Genomics Platform"/>
            <consortium name="The Broad Institute Genome Sequencing Center for Infectious Disease"/>
            <person name="Wu L."/>
            <person name="Ma J."/>
        </authorList>
    </citation>
    <scope>NUCLEOTIDE SEQUENCE [LARGE SCALE GENOMIC DNA]</scope>
    <source>
        <strain evidence="3">CGMCC 1.18518</strain>
    </source>
</reference>
<dbReference type="PANTHER" id="PTHR12526">
    <property type="entry name" value="GLYCOSYLTRANSFERASE"/>
    <property type="match status" value="1"/>
</dbReference>
<gene>
    <name evidence="2" type="ORF">ACFP9W_07955</name>
</gene>
<name>A0ABW1VW76_9GAMM</name>
<dbReference type="RefSeq" id="WP_385949218.1">
    <property type="nucleotide sequence ID" value="NZ_JBHSUB010000008.1"/>
</dbReference>
<organism evidence="2 3">
    <name type="scientific">Tatumella terrea</name>
    <dbReference type="NCBI Taxonomy" id="419007"/>
    <lineage>
        <taxon>Bacteria</taxon>
        <taxon>Pseudomonadati</taxon>
        <taxon>Pseudomonadota</taxon>
        <taxon>Gammaproteobacteria</taxon>
        <taxon>Enterobacterales</taxon>
        <taxon>Erwiniaceae</taxon>
        <taxon>Tatumella</taxon>
    </lineage>
</organism>
<keyword evidence="3" id="KW-1185">Reference proteome</keyword>
<dbReference type="CDD" id="cd03820">
    <property type="entry name" value="GT4_AmsD-like"/>
    <property type="match status" value="1"/>
</dbReference>
<keyword evidence="2" id="KW-0808">Transferase</keyword>
<proteinExistence type="predicted"/>
<dbReference type="GO" id="GO:0016757">
    <property type="term" value="F:glycosyltransferase activity"/>
    <property type="evidence" value="ECO:0007669"/>
    <property type="project" value="UniProtKB-KW"/>
</dbReference>
<dbReference type="Pfam" id="PF00534">
    <property type="entry name" value="Glycos_transf_1"/>
    <property type="match status" value="1"/>
</dbReference>
<evidence type="ECO:0000259" key="1">
    <source>
        <dbReference type="Pfam" id="PF00534"/>
    </source>
</evidence>